<evidence type="ECO:0000256" key="3">
    <source>
        <dbReference type="RuleBase" id="RU000363"/>
    </source>
</evidence>
<name>A0A2Z4FKT5_9DELT</name>
<feature type="domain" description="Ketoreductase" evidence="4">
    <location>
        <begin position="7"/>
        <end position="192"/>
    </location>
</feature>
<comment type="similarity">
    <text evidence="1 3">Belongs to the short-chain dehydrogenases/reductases (SDR) family.</text>
</comment>
<protein>
    <submittedName>
        <fullName evidence="5">Oxidoreductase</fullName>
    </submittedName>
</protein>
<dbReference type="SUPFAM" id="SSF51735">
    <property type="entry name" value="NAD(P)-binding Rossmann-fold domains"/>
    <property type="match status" value="1"/>
</dbReference>
<evidence type="ECO:0000313" key="5">
    <source>
        <dbReference type="EMBL" id="AWV89366.1"/>
    </source>
</evidence>
<dbReference type="AlphaFoldDB" id="A0A2Z4FKT5"/>
<dbReference type="PROSITE" id="PS00061">
    <property type="entry name" value="ADH_SHORT"/>
    <property type="match status" value="1"/>
</dbReference>
<dbReference type="RefSeq" id="WP_111333823.1">
    <property type="nucleotide sequence ID" value="NZ_CP030032.1"/>
</dbReference>
<evidence type="ECO:0000259" key="4">
    <source>
        <dbReference type="SMART" id="SM00822"/>
    </source>
</evidence>
<dbReference type="InterPro" id="IPR036291">
    <property type="entry name" value="NAD(P)-bd_dom_sf"/>
</dbReference>
<dbReference type="Gene3D" id="3.40.50.720">
    <property type="entry name" value="NAD(P)-binding Rossmann-like Domain"/>
    <property type="match status" value="1"/>
</dbReference>
<dbReference type="Pfam" id="PF00106">
    <property type="entry name" value="adh_short"/>
    <property type="match status" value="1"/>
</dbReference>
<dbReference type="KEGG" id="bsed:DN745_08465"/>
<dbReference type="GO" id="GO:0016491">
    <property type="term" value="F:oxidoreductase activity"/>
    <property type="evidence" value="ECO:0007669"/>
    <property type="project" value="UniProtKB-KW"/>
</dbReference>
<evidence type="ECO:0000256" key="2">
    <source>
        <dbReference type="ARBA" id="ARBA00023002"/>
    </source>
</evidence>
<dbReference type="OrthoDB" id="9804774at2"/>
<dbReference type="InterPro" id="IPR020904">
    <property type="entry name" value="Sc_DH/Rdtase_CS"/>
</dbReference>
<organism evidence="5 6">
    <name type="scientific">Bradymonas sediminis</name>
    <dbReference type="NCBI Taxonomy" id="1548548"/>
    <lineage>
        <taxon>Bacteria</taxon>
        <taxon>Deltaproteobacteria</taxon>
        <taxon>Bradymonadales</taxon>
        <taxon>Bradymonadaceae</taxon>
        <taxon>Bradymonas</taxon>
    </lineage>
</organism>
<keyword evidence="6" id="KW-1185">Reference proteome</keyword>
<dbReference type="PRINTS" id="PR00081">
    <property type="entry name" value="GDHRDH"/>
</dbReference>
<sequence>MKDLEGKVALITGGSRGIGRALCVQLTALGAHVYACARDIESLRETEALCGEGASFTGVQADVTDPSAVKRLVGRIADERGHLDILVNNAAILGPRKNLEEVALEDWQKTQRINVDGVFIVSTQSIALLREAEQSVMINVSSSVGRRGRGGWGPYAVSKHAVEGITETLAEELASDGVCVVSINPGGTATDMRQEAYPSEDPNTLPSAESIASTFVLLMQTLDMGQTGHKYDARALLDRVEGAENAAGEGDLPFVS</sequence>
<dbReference type="Proteomes" id="UP000249799">
    <property type="component" value="Chromosome"/>
</dbReference>
<dbReference type="PANTHER" id="PTHR43669">
    <property type="entry name" value="5-KETO-D-GLUCONATE 5-REDUCTASE"/>
    <property type="match status" value="1"/>
</dbReference>
<proteinExistence type="inferred from homology"/>
<accession>A0A2Z4FKT5</accession>
<dbReference type="CDD" id="cd05233">
    <property type="entry name" value="SDR_c"/>
    <property type="match status" value="1"/>
</dbReference>
<evidence type="ECO:0000256" key="1">
    <source>
        <dbReference type="ARBA" id="ARBA00006484"/>
    </source>
</evidence>
<dbReference type="PANTHER" id="PTHR43669:SF3">
    <property type="entry name" value="ALCOHOL DEHYDROGENASE, PUTATIVE (AFU_ORTHOLOGUE AFUA_3G03445)-RELATED"/>
    <property type="match status" value="1"/>
</dbReference>
<dbReference type="EMBL" id="CP030032">
    <property type="protein sequence ID" value="AWV89366.1"/>
    <property type="molecule type" value="Genomic_DNA"/>
</dbReference>
<keyword evidence="2" id="KW-0560">Oxidoreductase</keyword>
<gene>
    <name evidence="5" type="ORF">DN745_08465</name>
</gene>
<evidence type="ECO:0000313" key="6">
    <source>
        <dbReference type="Proteomes" id="UP000249799"/>
    </source>
</evidence>
<dbReference type="InterPro" id="IPR057326">
    <property type="entry name" value="KR_dom"/>
</dbReference>
<dbReference type="FunFam" id="3.40.50.720:FF:000084">
    <property type="entry name" value="Short-chain dehydrogenase reductase"/>
    <property type="match status" value="1"/>
</dbReference>
<dbReference type="InterPro" id="IPR002347">
    <property type="entry name" value="SDR_fam"/>
</dbReference>
<dbReference type="SMART" id="SM00822">
    <property type="entry name" value="PKS_KR"/>
    <property type="match status" value="1"/>
</dbReference>
<dbReference type="PRINTS" id="PR00080">
    <property type="entry name" value="SDRFAMILY"/>
</dbReference>
<reference evidence="5 6" key="1">
    <citation type="submission" date="2018-06" db="EMBL/GenBank/DDBJ databases">
        <title>Lujinxingia sediminis gen. nov. sp. nov., a new facultative anaerobic member of the class Deltaproteobacteria, and proposal of Lujinxingaceae fam. nov.</title>
        <authorList>
            <person name="Guo L.-Y."/>
            <person name="Li C.-M."/>
            <person name="Wang S."/>
            <person name="Du Z.-J."/>
        </authorList>
    </citation>
    <scope>NUCLEOTIDE SEQUENCE [LARGE SCALE GENOMIC DNA]</scope>
    <source>
        <strain evidence="5 6">FA350</strain>
    </source>
</reference>